<dbReference type="GO" id="GO:0004674">
    <property type="term" value="F:protein serine/threonine kinase activity"/>
    <property type="evidence" value="ECO:0007669"/>
    <property type="project" value="UniProtKB-KW"/>
</dbReference>
<dbReference type="Proteomes" id="UP000217199">
    <property type="component" value="Unassembled WGS sequence"/>
</dbReference>
<evidence type="ECO:0000259" key="14">
    <source>
        <dbReference type="PROSITE" id="PS51285"/>
    </source>
</evidence>
<accession>A0A286UGW3</accession>
<feature type="region of interest" description="Disordered" evidence="12">
    <location>
        <begin position="737"/>
        <end position="771"/>
    </location>
</feature>
<comment type="similarity">
    <text evidence="8">Belongs to the protein kinase superfamily. STE Ser/Thr protein kinase family. COT1 subfamily.</text>
</comment>
<dbReference type="PROSITE" id="PS00108">
    <property type="entry name" value="PROTEIN_KINASE_ST"/>
    <property type="match status" value="1"/>
</dbReference>
<dbReference type="InterPro" id="IPR008271">
    <property type="entry name" value="Ser/Thr_kinase_AS"/>
</dbReference>
<evidence type="ECO:0000256" key="2">
    <source>
        <dbReference type="ARBA" id="ARBA00022527"/>
    </source>
</evidence>
<dbReference type="EC" id="2.7.11.1" evidence="1"/>
<dbReference type="InterPro" id="IPR000961">
    <property type="entry name" value="AGC-kinase_C"/>
</dbReference>
<dbReference type="InterPro" id="IPR011009">
    <property type="entry name" value="Kinase-like_dom_sf"/>
</dbReference>
<keyword evidence="6 15" id="KW-0418">Kinase</keyword>
<organism evidence="15 16">
    <name type="scientific">Pyrrhoderma noxium</name>
    <dbReference type="NCBI Taxonomy" id="2282107"/>
    <lineage>
        <taxon>Eukaryota</taxon>
        <taxon>Fungi</taxon>
        <taxon>Dikarya</taxon>
        <taxon>Basidiomycota</taxon>
        <taxon>Agaricomycotina</taxon>
        <taxon>Agaricomycetes</taxon>
        <taxon>Hymenochaetales</taxon>
        <taxon>Hymenochaetaceae</taxon>
        <taxon>Pyrrhoderma</taxon>
    </lineage>
</organism>
<dbReference type="STRING" id="2282107.A0A286UGW3"/>
<sequence length="838" mass="94407">MNEHYRRPLPVTPLHPDQPYVQNFANNVYNYPNGSPPRSSADIYAAAWPSLPAGPYLHYTEQLPTEHDDPSRSLLRGTLLHKGFYDLLALIPSPQTASRFLWGTPKNTEEAPTVAGPRYENLASKAYSPPATPASPKRGRRLSKDMVSKPMNFVHLVHASDSDQAEALLTRWGPDGMGKIGDPRWADPIKLRVRQQAQAKAVNQVVNALNPSVDSDASIRPPPLRVMNGMSTPTASTITTAATAGTPVSSRPSPVEGLPRNSTMRGMGGLQPHPEHEDENDPNIGEKIIPEIPQQRTPRPINPSLQTLEKAVAAKIYFENLYFPLFRHPPSREQRRVAMERDMDAMGLSEVRKVELRRRWLQNETDYLRERRRKVDVSAFVKLKTIGHGAFGVVSLVKERTSGQLFAMKQLRKTDMLRKGQEGHVRAERDILKSASLVSNPGGAEWIVRLFYSFQDRDHLYLVLEYMGGGDLLNLLIDKDVFEEDFARFYVAEMVLAIESCHKHGFIHRDIKPDNFLFDPQGHIKLSDFGLATDLHWAHDTSYYEQQRRDLLHKYGVDLNDGSDATDGTKTKRLDRKENRKKLAYSVCGTNSYMSPEVIRGHGYTFSCDWWSLGVIIFECLYGYPPFVSNSRHVTRQKILNWKQSLKFPSRPRVSHEGINLMQQLLCEPEDRLGSQASSSVSRPNSMVIQARRSGFVLPNIQSGKSVDGAEHIKAHPWFRGIDWENIHHYPAPFRPELQNPADTRHFDDDIPAEPLAPANGAPADATKDPLLRDKNHGAEILNMRKALAFAGFTHKSPRAVTYLRADAAFRDSGNEDDDSSRGRSIIRGTLRGRAMSL</sequence>
<keyword evidence="16" id="KW-1185">Reference proteome</keyword>
<feature type="domain" description="Protein kinase" evidence="13">
    <location>
        <begin position="380"/>
        <end position="688"/>
    </location>
</feature>
<dbReference type="InterPro" id="IPR017441">
    <property type="entry name" value="Protein_kinase_ATP_BS"/>
</dbReference>
<comment type="caution">
    <text evidence="15">The sequence shown here is derived from an EMBL/GenBank/DDBJ whole genome shotgun (WGS) entry which is preliminary data.</text>
</comment>
<feature type="region of interest" description="Disordered" evidence="12">
    <location>
        <begin position="811"/>
        <end position="838"/>
    </location>
</feature>
<dbReference type="FunFam" id="1.10.510.10:FF:000024">
    <property type="entry name" value="Probable serine/threonine-protein kinase cot-1"/>
    <property type="match status" value="1"/>
</dbReference>
<evidence type="ECO:0000256" key="9">
    <source>
        <dbReference type="ARBA" id="ARBA00047899"/>
    </source>
</evidence>
<evidence type="ECO:0000256" key="3">
    <source>
        <dbReference type="ARBA" id="ARBA00022553"/>
    </source>
</evidence>
<dbReference type="PROSITE" id="PS00107">
    <property type="entry name" value="PROTEIN_KINASE_ATP"/>
    <property type="match status" value="1"/>
</dbReference>
<evidence type="ECO:0000256" key="11">
    <source>
        <dbReference type="PROSITE-ProRule" id="PRU10141"/>
    </source>
</evidence>
<dbReference type="EMBL" id="NBII01000005">
    <property type="protein sequence ID" value="PAV18852.1"/>
    <property type="molecule type" value="Genomic_DNA"/>
</dbReference>
<keyword evidence="5 11" id="KW-0547">Nucleotide-binding</keyword>
<evidence type="ECO:0000259" key="13">
    <source>
        <dbReference type="PROSITE" id="PS50011"/>
    </source>
</evidence>
<evidence type="ECO:0000256" key="12">
    <source>
        <dbReference type="SAM" id="MobiDB-lite"/>
    </source>
</evidence>
<dbReference type="InterPro" id="IPR000719">
    <property type="entry name" value="Prot_kinase_dom"/>
</dbReference>
<evidence type="ECO:0000313" key="15">
    <source>
        <dbReference type="EMBL" id="PAV18852.1"/>
    </source>
</evidence>
<dbReference type="InterPro" id="IPR059233">
    <property type="entry name" value="MobB_NdrA/B/Cbk1"/>
</dbReference>
<keyword evidence="4" id="KW-0808">Transferase</keyword>
<evidence type="ECO:0000256" key="4">
    <source>
        <dbReference type="ARBA" id="ARBA00022679"/>
    </source>
</evidence>
<keyword evidence="2" id="KW-0723">Serine/threonine-protein kinase</keyword>
<evidence type="ECO:0000256" key="7">
    <source>
        <dbReference type="ARBA" id="ARBA00022840"/>
    </source>
</evidence>
<name>A0A286UGW3_9AGAM</name>
<dbReference type="InterPro" id="IPR050236">
    <property type="entry name" value="Ser_Thr_kinase_AGC"/>
</dbReference>
<dbReference type="CDD" id="cd21742">
    <property type="entry name" value="MobB_NDR_LATS-like"/>
    <property type="match status" value="1"/>
</dbReference>
<evidence type="ECO:0000256" key="10">
    <source>
        <dbReference type="ARBA" id="ARBA00048679"/>
    </source>
</evidence>
<dbReference type="GO" id="GO:0035556">
    <property type="term" value="P:intracellular signal transduction"/>
    <property type="evidence" value="ECO:0007669"/>
    <property type="project" value="TreeGrafter"/>
</dbReference>
<protein>
    <recommendedName>
        <fullName evidence="1">non-specific serine/threonine protein kinase</fullName>
        <ecNumber evidence="1">2.7.11.1</ecNumber>
    </recommendedName>
</protein>
<dbReference type="OrthoDB" id="3638488at2759"/>
<dbReference type="Pfam" id="PF00069">
    <property type="entry name" value="Pkinase"/>
    <property type="match status" value="2"/>
</dbReference>
<dbReference type="SMART" id="SM00220">
    <property type="entry name" value="S_TKc"/>
    <property type="match status" value="1"/>
</dbReference>
<evidence type="ECO:0000256" key="8">
    <source>
        <dbReference type="ARBA" id="ARBA00038271"/>
    </source>
</evidence>
<comment type="catalytic activity">
    <reaction evidence="9">
        <text>L-threonyl-[protein] + ATP = O-phospho-L-threonyl-[protein] + ADP + H(+)</text>
        <dbReference type="Rhea" id="RHEA:46608"/>
        <dbReference type="Rhea" id="RHEA-COMP:11060"/>
        <dbReference type="Rhea" id="RHEA-COMP:11605"/>
        <dbReference type="ChEBI" id="CHEBI:15378"/>
        <dbReference type="ChEBI" id="CHEBI:30013"/>
        <dbReference type="ChEBI" id="CHEBI:30616"/>
        <dbReference type="ChEBI" id="CHEBI:61977"/>
        <dbReference type="ChEBI" id="CHEBI:456216"/>
        <dbReference type="EC" id="2.7.11.1"/>
    </reaction>
</comment>
<evidence type="ECO:0000256" key="6">
    <source>
        <dbReference type="ARBA" id="ARBA00022777"/>
    </source>
</evidence>
<keyword evidence="7 11" id="KW-0067">ATP-binding</keyword>
<feature type="region of interest" description="Disordered" evidence="12">
    <location>
        <begin position="242"/>
        <end position="281"/>
    </location>
</feature>
<dbReference type="PANTHER" id="PTHR24356:SF400">
    <property type="entry name" value="SERINE_THREONINE-PROTEIN KINASE CBK1"/>
    <property type="match status" value="1"/>
</dbReference>
<evidence type="ECO:0000256" key="5">
    <source>
        <dbReference type="ARBA" id="ARBA00022741"/>
    </source>
</evidence>
<dbReference type="SUPFAM" id="SSF56112">
    <property type="entry name" value="Protein kinase-like (PK-like)"/>
    <property type="match status" value="1"/>
</dbReference>
<keyword evidence="3" id="KW-0597">Phosphoprotein</keyword>
<dbReference type="InParanoid" id="A0A286UGW3"/>
<dbReference type="Gene3D" id="3.30.200.20">
    <property type="entry name" value="Phosphorylase Kinase, domain 1"/>
    <property type="match status" value="1"/>
</dbReference>
<dbReference type="CDD" id="cd05573">
    <property type="entry name" value="STKc_ROCK_NDR_like"/>
    <property type="match status" value="1"/>
</dbReference>
<dbReference type="GO" id="GO:0005524">
    <property type="term" value="F:ATP binding"/>
    <property type="evidence" value="ECO:0007669"/>
    <property type="project" value="UniProtKB-UniRule"/>
</dbReference>
<feature type="domain" description="AGC-kinase C-terminal" evidence="14">
    <location>
        <begin position="720"/>
        <end position="805"/>
    </location>
</feature>
<dbReference type="PANTHER" id="PTHR24356">
    <property type="entry name" value="SERINE/THREONINE-PROTEIN KINASE"/>
    <property type="match status" value="1"/>
</dbReference>
<dbReference type="PROSITE" id="PS51285">
    <property type="entry name" value="AGC_KINASE_CTER"/>
    <property type="match status" value="1"/>
</dbReference>
<evidence type="ECO:0000313" key="16">
    <source>
        <dbReference type="Proteomes" id="UP000217199"/>
    </source>
</evidence>
<proteinExistence type="inferred from homology"/>
<gene>
    <name evidence="15" type="ORF">PNOK_0569500</name>
</gene>
<reference evidence="15 16" key="1">
    <citation type="journal article" date="2017" name="Mol. Ecol.">
        <title>Comparative and population genomic landscape of Phellinus noxius: A hypervariable fungus causing root rot in trees.</title>
        <authorList>
            <person name="Chung C.L."/>
            <person name="Lee T.J."/>
            <person name="Akiba M."/>
            <person name="Lee H.H."/>
            <person name="Kuo T.H."/>
            <person name="Liu D."/>
            <person name="Ke H.M."/>
            <person name="Yokoi T."/>
            <person name="Roa M.B."/>
            <person name="Lu M.J."/>
            <person name="Chang Y.Y."/>
            <person name="Ann P.J."/>
            <person name="Tsai J.N."/>
            <person name="Chen C.Y."/>
            <person name="Tzean S.S."/>
            <person name="Ota Y."/>
            <person name="Hattori T."/>
            <person name="Sahashi N."/>
            <person name="Liou R.F."/>
            <person name="Kikuchi T."/>
            <person name="Tsai I.J."/>
        </authorList>
    </citation>
    <scope>NUCLEOTIDE SEQUENCE [LARGE SCALE GENOMIC DNA]</scope>
    <source>
        <strain evidence="15 16">FFPRI411160</strain>
    </source>
</reference>
<dbReference type="PROSITE" id="PS50011">
    <property type="entry name" value="PROTEIN_KINASE_DOM"/>
    <property type="match status" value="1"/>
</dbReference>
<dbReference type="Gene3D" id="1.10.510.10">
    <property type="entry name" value="Transferase(Phosphotransferase) domain 1"/>
    <property type="match status" value="1"/>
</dbReference>
<evidence type="ECO:0000256" key="1">
    <source>
        <dbReference type="ARBA" id="ARBA00012513"/>
    </source>
</evidence>
<feature type="binding site" evidence="11">
    <location>
        <position position="409"/>
    </location>
    <ligand>
        <name>ATP</name>
        <dbReference type="ChEBI" id="CHEBI:30616"/>
    </ligand>
</feature>
<dbReference type="AlphaFoldDB" id="A0A286UGW3"/>
<comment type="catalytic activity">
    <reaction evidence="10">
        <text>L-seryl-[protein] + ATP = O-phospho-L-seryl-[protein] + ADP + H(+)</text>
        <dbReference type="Rhea" id="RHEA:17989"/>
        <dbReference type="Rhea" id="RHEA-COMP:9863"/>
        <dbReference type="Rhea" id="RHEA-COMP:11604"/>
        <dbReference type="ChEBI" id="CHEBI:15378"/>
        <dbReference type="ChEBI" id="CHEBI:29999"/>
        <dbReference type="ChEBI" id="CHEBI:30616"/>
        <dbReference type="ChEBI" id="CHEBI:83421"/>
        <dbReference type="ChEBI" id="CHEBI:456216"/>
        <dbReference type="EC" id="2.7.11.1"/>
    </reaction>
</comment>
<dbReference type="GO" id="GO:0007010">
    <property type="term" value="P:cytoskeleton organization"/>
    <property type="evidence" value="ECO:0007669"/>
    <property type="project" value="UniProtKB-ARBA"/>
</dbReference>
<dbReference type="FunFam" id="3.30.200.20:FF:000192">
    <property type="entry name" value="Serine/threonine-protein kinase cot-1"/>
    <property type="match status" value="1"/>
</dbReference>
<dbReference type="SMART" id="SM00133">
    <property type="entry name" value="S_TK_X"/>
    <property type="match status" value="1"/>
</dbReference>